<protein>
    <recommendedName>
        <fullName evidence="4">Tat pathway signal sequence</fullName>
    </recommendedName>
</protein>
<feature type="region of interest" description="Disordered" evidence="1">
    <location>
        <begin position="511"/>
        <end position="537"/>
    </location>
</feature>
<dbReference type="KEGG" id="scl:sce5210"/>
<dbReference type="AlphaFoldDB" id="A9FS95"/>
<dbReference type="InterPro" id="IPR011447">
    <property type="entry name" value="DUF1552"/>
</dbReference>
<accession>A9FS95</accession>
<evidence type="ECO:0000313" key="3">
    <source>
        <dbReference type="Proteomes" id="UP000002139"/>
    </source>
</evidence>
<dbReference type="EMBL" id="AM746676">
    <property type="protein sequence ID" value="CAN95373.1"/>
    <property type="molecule type" value="Genomic_DNA"/>
</dbReference>
<feature type="region of interest" description="Disordered" evidence="1">
    <location>
        <begin position="444"/>
        <end position="467"/>
    </location>
</feature>
<gene>
    <name evidence="2" type="ordered locus">sce5210</name>
</gene>
<evidence type="ECO:0000256" key="1">
    <source>
        <dbReference type="SAM" id="MobiDB-lite"/>
    </source>
</evidence>
<name>A9FS95_SORC5</name>
<dbReference type="HOGENOM" id="CLU_526660_0_0_7"/>
<sequence>MNRRLFLRGIGGAALAVPFLNSLGRSARAQEAPSPRRLVIFYTNNGCLTNRWFPTGIENGDGTVTAASLETAQADGKPRTLAPLAPFAAKLLFPRGLAMPLNGFNNKVDGTEYFDPHDQGMGSKLTCAPLDPTGDHWALSHSLDHEIAQRFNPGTNKVPLVLSVGNAFTNVKGIVSYSAPKTPYAPVTNARTVYSSLTGLFASGSETEADYRVARGESIIDLVSRDLNAYKARKMSGADRKKIDDWLSLLRETEQRVIPSACTAESATALGVTDAALTEAGYPARGGGFPNNEKVYTLGSEMMIRLIALTMMCDNNRSIVLQWPGYVTFKWDGIAHTHDHHGLSHRNGSAAVGGQCVSGVIEQIHEIDRWYAGRFAKLVKTIDSIEEGSGTMLDNSAVMWLPELADGNAHNNNNLPIVIAGSAGGYLKQGVSVNVAGGKLEAGNSEATCSSGAEGENNSGNTGSSGGTVPLNKLYTTLINALGAGTPDWTPVDRFGVSDAVAAGFGGSGPSFTTDGAGKVTDGPGISKPGELDAIKA</sequence>
<proteinExistence type="predicted"/>
<evidence type="ECO:0008006" key="4">
    <source>
        <dbReference type="Google" id="ProtNLM"/>
    </source>
</evidence>
<feature type="compositionally biased region" description="Low complexity" evidence="1">
    <location>
        <begin position="450"/>
        <end position="462"/>
    </location>
</feature>
<dbReference type="RefSeq" id="WP_012237841.1">
    <property type="nucleotide sequence ID" value="NC_010162.1"/>
</dbReference>
<evidence type="ECO:0000313" key="2">
    <source>
        <dbReference type="EMBL" id="CAN95373.1"/>
    </source>
</evidence>
<dbReference type="Proteomes" id="UP000002139">
    <property type="component" value="Chromosome"/>
</dbReference>
<reference evidence="2 3" key="1">
    <citation type="journal article" date="2007" name="Nat. Biotechnol.">
        <title>Complete genome sequence of the myxobacterium Sorangium cellulosum.</title>
        <authorList>
            <person name="Schneiker S."/>
            <person name="Perlova O."/>
            <person name="Kaiser O."/>
            <person name="Gerth K."/>
            <person name="Alici A."/>
            <person name="Altmeyer M.O."/>
            <person name="Bartels D."/>
            <person name="Bekel T."/>
            <person name="Beyer S."/>
            <person name="Bode E."/>
            <person name="Bode H.B."/>
            <person name="Bolten C.J."/>
            <person name="Choudhuri J.V."/>
            <person name="Doss S."/>
            <person name="Elnakady Y.A."/>
            <person name="Frank B."/>
            <person name="Gaigalat L."/>
            <person name="Goesmann A."/>
            <person name="Groeger C."/>
            <person name="Gross F."/>
            <person name="Jelsbak L."/>
            <person name="Jelsbak L."/>
            <person name="Kalinowski J."/>
            <person name="Kegler C."/>
            <person name="Knauber T."/>
            <person name="Konietzny S."/>
            <person name="Kopp M."/>
            <person name="Krause L."/>
            <person name="Krug D."/>
            <person name="Linke B."/>
            <person name="Mahmud T."/>
            <person name="Martinez-Arias R."/>
            <person name="McHardy A.C."/>
            <person name="Merai M."/>
            <person name="Meyer F."/>
            <person name="Mormann S."/>
            <person name="Munoz-Dorado J."/>
            <person name="Perez J."/>
            <person name="Pradella S."/>
            <person name="Rachid S."/>
            <person name="Raddatz G."/>
            <person name="Rosenau F."/>
            <person name="Rueckert C."/>
            <person name="Sasse F."/>
            <person name="Scharfe M."/>
            <person name="Schuster S.C."/>
            <person name="Suen G."/>
            <person name="Treuner-Lange A."/>
            <person name="Velicer G.J."/>
            <person name="Vorholter F.-J."/>
            <person name="Weissman K.J."/>
            <person name="Welch R.D."/>
            <person name="Wenzel S.C."/>
            <person name="Whitworth D.E."/>
            <person name="Wilhelm S."/>
            <person name="Wittmann C."/>
            <person name="Bloecker H."/>
            <person name="Puehler A."/>
            <person name="Mueller R."/>
        </authorList>
    </citation>
    <scope>NUCLEOTIDE SEQUENCE [LARGE SCALE GENOMIC DNA]</scope>
    <source>
        <strain evidence="3">So ce56</strain>
    </source>
</reference>
<dbReference type="eggNOG" id="COG2960">
    <property type="taxonomic scope" value="Bacteria"/>
</dbReference>
<organism evidence="2 3">
    <name type="scientific">Sorangium cellulosum (strain So ce56)</name>
    <name type="common">Polyangium cellulosum (strain So ce56)</name>
    <dbReference type="NCBI Taxonomy" id="448385"/>
    <lineage>
        <taxon>Bacteria</taxon>
        <taxon>Pseudomonadati</taxon>
        <taxon>Myxococcota</taxon>
        <taxon>Polyangia</taxon>
        <taxon>Polyangiales</taxon>
        <taxon>Polyangiaceae</taxon>
        <taxon>Sorangium</taxon>
    </lineage>
</organism>
<keyword evidence="3" id="KW-1185">Reference proteome</keyword>
<dbReference type="STRING" id="448385.sce5210"/>
<dbReference type="Pfam" id="PF07586">
    <property type="entry name" value="HXXSHH"/>
    <property type="match status" value="1"/>
</dbReference>
<dbReference type="BioCyc" id="SCEL448385:SCE_RS26735-MONOMER"/>